<dbReference type="AlphaFoldDB" id="A0A562NBD4"/>
<comment type="caution">
    <text evidence="1">The sequence shown here is derived from an EMBL/GenBank/DDBJ whole genome shotgun (WGS) entry which is preliminary data.</text>
</comment>
<keyword evidence="2" id="KW-1185">Reference proteome</keyword>
<dbReference type="InterPro" id="IPR029058">
    <property type="entry name" value="AB_hydrolase_fold"/>
</dbReference>
<evidence type="ECO:0000313" key="1">
    <source>
        <dbReference type="EMBL" id="TWI29479.1"/>
    </source>
</evidence>
<reference evidence="1 2" key="1">
    <citation type="journal article" date="2015" name="Stand. Genomic Sci.">
        <title>Genomic Encyclopedia of Bacterial and Archaeal Type Strains, Phase III: the genomes of soil and plant-associated and newly described type strains.</title>
        <authorList>
            <person name="Whitman W.B."/>
            <person name="Woyke T."/>
            <person name="Klenk H.P."/>
            <person name="Zhou Y."/>
            <person name="Lilburn T.G."/>
            <person name="Beck B.J."/>
            <person name="De Vos P."/>
            <person name="Vandamme P."/>
            <person name="Eisen J.A."/>
            <person name="Garrity G."/>
            <person name="Hugenholtz P."/>
            <person name="Kyrpides N.C."/>
        </authorList>
    </citation>
    <scope>NUCLEOTIDE SEQUENCE [LARGE SCALE GENOMIC DNA]</scope>
    <source>
        <strain evidence="1 2">CGMCC 1.2546</strain>
    </source>
</reference>
<dbReference type="EMBL" id="VLKT01000036">
    <property type="protein sequence ID" value="TWI29479.1"/>
    <property type="molecule type" value="Genomic_DNA"/>
</dbReference>
<dbReference type="Gene3D" id="3.40.50.1820">
    <property type="entry name" value="alpha/beta hydrolase"/>
    <property type="match status" value="1"/>
</dbReference>
<protein>
    <recommendedName>
        <fullName evidence="3">Esterase/PHB depolymerase</fullName>
    </recommendedName>
</protein>
<proteinExistence type="predicted"/>
<gene>
    <name evidence="1" type="ORF">IQ26_05061</name>
</gene>
<dbReference type="RefSeq" id="WP_145721016.1">
    <property type="nucleotide sequence ID" value="NZ_BSPF01000004.1"/>
</dbReference>
<accession>A0A562NBD4</accession>
<evidence type="ECO:0008006" key="3">
    <source>
        <dbReference type="Google" id="ProtNLM"/>
    </source>
</evidence>
<dbReference type="Proteomes" id="UP000317122">
    <property type="component" value="Unassembled WGS sequence"/>
</dbReference>
<dbReference type="OrthoDB" id="332706at2"/>
<name>A0A562NBD4_9HYPH</name>
<dbReference type="SUPFAM" id="SSF53474">
    <property type="entry name" value="alpha/beta-Hydrolases"/>
    <property type="match status" value="1"/>
</dbReference>
<organism evidence="1 2">
    <name type="scientific">Mesorhizobium tianshanense</name>
    <dbReference type="NCBI Taxonomy" id="39844"/>
    <lineage>
        <taxon>Bacteria</taxon>
        <taxon>Pseudomonadati</taxon>
        <taxon>Pseudomonadota</taxon>
        <taxon>Alphaproteobacteria</taxon>
        <taxon>Hyphomicrobiales</taxon>
        <taxon>Phyllobacteriaceae</taxon>
        <taxon>Mesorhizobium</taxon>
    </lineage>
</organism>
<sequence>MQVKTGAGWFKFEDRARGARGYIRVFYYIPERIEPTSRILIALHGLDRVAAGFRNEFIAAADRHGKIVIVPEFDIDAFPGVYAYNYGNVVSAPPNSQSNAREEWNFELIDRLFLSIKNDAQIQSEKFDLYGNSAGSQYVLRYVALTEAPLLEKPISSNSGIYMLPNLTVNYPNGMGGIGMGDADLRRYFSRPLHILLGDADTDATAADLPRTPEALAQGPHRLARGLWHFEHCKSLAKTLGIELAWTVEVVPGAQHISRAIFDRAMAISGSGCRGNPKACYVA</sequence>
<evidence type="ECO:0000313" key="2">
    <source>
        <dbReference type="Proteomes" id="UP000317122"/>
    </source>
</evidence>